<name>A0A9P9Y1G8_9HYPO</name>
<dbReference type="EMBL" id="JAGIXG020000024">
    <property type="protein sequence ID" value="KAI6781214.1"/>
    <property type="molecule type" value="Genomic_DNA"/>
</dbReference>
<dbReference type="RefSeq" id="XP_051362070.1">
    <property type="nucleotide sequence ID" value="XM_051506733.1"/>
</dbReference>
<keyword evidence="2" id="KW-1185">Reference proteome</keyword>
<reference evidence="1" key="2">
    <citation type="submission" date="2022-07" db="EMBL/GenBank/DDBJ databases">
        <authorList>
            <person name="Goncalves M.F.M."/>
            <person name="Hilario S."/>
            <person name="Van De Peer Y."/>
            <person name="Esteves A.C."/>
            <person name="Alves A."/>
        </authorList>
    </citation>
    <scope>NUCLEOTIDE SEQUENCE</scope>
    <source>
        <strain evidence="1">MUM 19.33</strain>
    </source>
</reference>
<dbReference type="GeneID" id="75829082"/>
<dbReference type="OrthoDB" id="4158189at2759"/>
<comment type="caution">
    <text evidence="1">The sequence shown here is derived from an EMBL/GenBank/DDBJ whole genome shotgun (WGS) entry which is preliminary data.</text>
</comment>
<sequence length="87" mass="9256">MCGPDDSGRLRGGALAVLLPTQTAVDQCTGLNADLSFFTPSSQRSSEATHIQLTMANAAPQPGTDGFFVMVQYVSQERGSRGDEKTY</sequence>
<gene>
    <name evidence="1" type="ORF">J7T54_002570</name>
</gene>
<organism evidence="1 2">
    <name type="scientific">Emericellopsis cladophorae</name>
    <dbReference type="NCBI Taxonomy" id="2686198"/>
    <lineage>
        <taxon>Eukaryota</taxon>
        <taxon>Fungi</taxon>
        <taxon>Dikarya</taxon>
        <taxon>Ascomycota</taxon>
        <taxon>Pezizomycotina</taxon>
        <taxon>Sordariomycetes</taxon>
        <taxon>Hypocreomycetidae</taxon>
        <taxon>Hypocreales</taxon>
        <taxon>Bionectriaceae</taxon>
        <taxon>Emericellopsis</taxon>
    </lineage>
</organism>
<dbReference type="Proteomes" id="UP001055219">
    <property type="component" value="Unassembled WGS sequence"/>
</dbReference>
<evidence type="ECO:0000313" key="2">
    <source>
        <dbReference type="Proteomes" id="UP001055219"/>
    </source>
</evidence>
<evidence type="ECO:0000313" key="1">
    <source>
        <dbReference type="EMBL" id="KAI6781214.1"/>
    </source>
</evidence>
<reference evidence="1" key="1">
    <citation type="journal article" date="2021" name="J Fungi (Basel)">
        <title>Genomic and Metabolomic Analyses of the Marine Fungus Emericellopsis cladophorae: Insights into Saltwater Adaptability Mechanisms and Its Biosynthetic Potential.</title>
        <authorList>
            <person name="Goncalves M.F.M."/>
            <person name="Hilario S."/>
            <person name="Van de Peer Y."/>
            <person name="Esteves A.C."/>
            <person name="Alves A."/>
        </authorList>
    </citation>
    <scope>NUCLEOTIDE SEQUENCE</scope>
    <source>
        <strain evidence="1">MUM 19.33</strain>
    </source>
</reference>
<accession>A0A9P9Y1G8</accession>
<dbReference type="AlphaFoldDB" id="A0A9P9Y1G8"/>
<proteinExistence type="predicted"/>
<protein>
    <submittedName>
        <fullName evidence="1">Uncharacterized protein</fullName>
    </submittedName>
</protein>